<sequence length="431" mass="49753">MLPENIVLYLQKYLARDETISSKDATIRDRVYSLSAKTIKSRVSYTSKIFELSGEASPSIPPAFQGSRWQNKKTAKQLKNWLNYRNSSLSFELNIRNWVENGLLIRVIELANRGTSSKGVYFIPGLPLIESWNKKELSENNANRKEADKYMLRLEALVNPYDHPGFEKIRNFARREVRQNLRVDKRAEFLLSLLSAAQTMPFFDWKEIGTFSETENMRNAASKTYDGKRTLYQTLLEEILQDSPEAIGLTTVSGNYALSFSARCRIDFTFGRWDFNECPVISNISGEEIAEIISLQAKDVHTLFLTENRAVLRKLAGHMPHEKRRHVGMIAFDGQIRSAVYNFLKIWQAAGLNKLLVWTDFDQAAIYMLKKLYGLGFADFNVLVPKEDELTLLDYPQAISMLEEFIKENMLVEQESYLKDMRLLQELIFNC</sequence>
<dbReference type="AlphaFoldDB" id="C8W2S7"/>
<accession>C8W2S7</accession>
<evidence type="ECO:0008006" key="3">
    <source>
        <dbReference type="Google" id="ProtNLM"/>
    </source>
</evidence>
<reference evidence="1 2" key="1">
    <citation type="journal article" date="2009" name="Stand. Genomic Sci.">
        <title>Complete genome sequence of Desulfotomaculum acetoxidans type strain (5575).</title>
        <authorList>
            <person name="Spring S."/>
            <person name="Lapidus A."/>
            <person name="Schroder M."/>
            <person name="Gleim D."/>
            <person name="Sims D."/>
            <person name="Meincke L."/>
            <person name="Glavina Del Rio T."/>
            <person name="Tice H."/>
            <person name="Copeland A."/>
            <person name="Cheng J.F."/>
            <person name="Lucas S."/>
            <person name="Chen F."/>
            <person name="Nolan M."/>
            <person name="Bruce D."/>
            <person name="Goodwin L."/>
            <person name="Pitluck S."/>
            <person name="Ivanova N."/>
            <person name="Mavromatis K."/>
            <person name="Mikhailova N."/>
            <person name="Pati A."/>
            <person name="Chen A."/>
            <person name="Palaniappan K."/>
            <person name="Land M."/>
            <person name="Hauser L."/>
            <person name="Chang Y.J."/>
            <person name="Jeffries C.D."/>
            <person name="Chain P."/>
            <person name="Saunders E."/>
            <person name="Brettin T."/>
            <person name="Detter J.C."/>
            <person name="Goker M."/>
            <person name="Bristow J."/>
            <person name="Eisen J.A."/>
            <person name="Markowitz V."/>
            <person name="Hugenholtz P."/>
            <person name="Kyrpides N.C."/>
            <person name="Klenk H.P."/>
            <person name="Han C."/>
        </authorList>
    </citation>
    <scope>NUCLEOTIDE SEQUENCE [LARGE SCALE GENOMIC DNA]</scope>
    <source>
        <strain evidence="2">ATCC 49208 / DSM 771 / VKM B-1644</strain>
    </source>
</reference>
<dbReference type="EMBL" id="CP001720">
    <property type="protein sequence ID" value="ACV61083.1"/>
    <property type="molecule type" value="Genomic_DNA"/>
</dbReference>
<evidence type="ECO:0000313" key="2">
    <source>
        <dbReference type="Proteomes" id="UP000002217"/>
    </source>
</evidence>
<dbReference type="OrthoDB" id="2502371at2"/>
<gene>
    <name evidence="1" type="ordered locus">Dtox_0120</name>
</gene>
<keyword evidence="2" id="KW-1185">Reference proteome</keyword>
<dbReference type="Proteomes" id="UP000002217">
    <property type="component" value="Chromosome"/>
</dbReference>
<dbReference type="eggNOG" id="ENOG502ZPZQ">
    <property type="taxonomic scope" value="Bacteria"/>
</dbReference>
<dbReference type="STRING" id="485916.Dtox_0120"/>
<dbReference type="KEGG" id="dae:Dtox_0120"/>
<protein>
    <recommendedName>
        <fullName evidence="3">Wadjet protein JetD C-terminal domain-containing protein</fullName>
    </recommendedName>
</protein>
<evidence type="ECO:0000313" key="1">
    <source>
        <dbReference type="EMBL" id="ACV61083.1"/>
    </source>
</evidence>
<proteinExistence type="predicted"/>
<dbReference type="RefSeq" id="WP_012813535.1">
    <property type="nucleotide sequence ID" value="NC_013216.1"/>
</dbReference>
<dbReference type="HOGENOM" id="CLU_635736_0_0_9"/>
<name>C8W2S7_DESAS</name>
<organism evidence="1 2">
    <name type="scientific">Desulfofarcimen acetoxidans (strain ATCC 49208 / DSM 771 / KCTC 5769 / VKM B-1644 / 5575)</name>
    <name type="common">Desulfotomaculum acetoxidans</name>
    <dbReference type="NCBI Taxonomy" id="485916"/>
    <lineage>
        <taxon>Bacteria</taxon>
        <taxon>Bacillati</taxon>
        <taxon>Bacillota</taxon>
        <taxon>Clostridia</taxon>
        <taxon>Eubacteriales</taxon>
        <taxon>Peptococcaceae</taxon>
        <taxon>Desulfofarcimen</taxon>
    </lineage>
</organism>